<dbReference type="GO" id="GO:0032131">
    <property type="term" value="F:alkylated DNA binding"/>
    <property type="evidence" value="ECO:0007669"/>
    <property type="project" value="TreeGrafter"/>
</dbReference>
<dbReference type="CDD" id="cd00056">
    <property type="entry name" value="ENDO3c"/>
    <property type="match status" value="1"/>
</dbReference>
<sequence length="320" mass="36442">MKAKVTDPMARNRVTLPLPVDPPFSFRWAMEYLSSSPSTVLENVDPHAGLQRVLYLHGRPVLLVLRSDSEDVEHPALFVEMHSERKISRTICDTGLHWARNTLNLDQNPHDFLKLGKRDAPLRQLQEQFRGMRPVRLASPYESLIWAIIGQQIHVAFARRLKYRFLEHCGDQVQIDGHRYPVFPGPEQVLRADPQELAALQFSRQKSAYIAAVSAAVADGRLNFEAISALPQEQAISHLTKFRGIGRWTAEYVLMRGLGYLDCIPAADIGLRKAAGELYGLGRTASEKEVRDITEPFQGWRSWVAFYWWMALQQNNQSAK</sequence>
<dbReference type="PANTHER" id="PTHR43003:SF5">
    <property type="entry name" value="DNA-3-METHYLADENINE GLYCOSYLASE"/>
    <property type="match status" value="1"/>
</dbReference>
<dbReference type="Gene3D" id="1.10.1670.10">
    <property type="entry name" value="Helix-hairpin-Helix base-excision DNA repair enzymes (C-terminal)"/>
    <property type="match status" value="1"/>
</dbReference>
<dbReference type="GO" id="GO:0006285">
    <property type="term" value="P:base-excision repair, AP site formation"/>
    <property type="evidence" value="ECO:0007669"/>
    <property type="project" value="TreeGrafter"/>
</dbReference>
<comment type="catalytic activity">
    <reaction evidence="1">
        <text>Hydrolysis of alkylated DNA, releasing 3-methyladenine, 3-methylguanine, 7-methylguanine and 7-methyladenine.</text>
        <dbReference type="EC" id="3.2.2.21"/>
    </reaction>
</comment>
<dbReference type="EC" id="3.2.2.21" evidence="3"/>
<dbReference type="OrthoDB" id="9811249at2"/>
<dbReference type="Pfam" id="PF00730">
    <property type="entry name" value="HhH-GPD"/>
    <property type="match status" value="1"/>
</dbReference>
<proteinExistence type="inferred from homology"/>
<name>A0A1C2I654_ACITH</name>
<gene>
    <name evidence="7" type="ORF">A6M23_11790</name>
</gene>
<organism evidence="7 8">
    <name type="scientific">Acidithiobacillus thiooxidans</name>
    <name type="common">Thiobacillus thiooxidans</name>
    <dbReference type="NCBI Taxonomy" id="930"/>
    <lineage>
        <taxon>Bacteria</taxon>
        <taxon>Pseudomonadati</taxon>
        <taxon>Pseudomonadota</taxon>
        <taxon>Acidithiobacillia</taxon>
        <taxon>Acidithiobacillales</taxon>
        <taxon>Acidithiobacillaceae</taxon>
        <taxon>Acidithiobacillus</taxon>
    </lineage>
</organism>
<dbReference type="PANTHER" id="PTHR43003">
    <property type="entry name" value="DNA-3-METHYLADENINE GLYCOSYLASE"/>
    <property type="match status" value="1"/>
</dbReference>
<dbReference type="GO" id="GO:0005737">
    <property type="term" value="C:cytoplasm"/>
    <property type="evidence" value="ECO:0007669"/>
    <property type="project" value="TreeGrafter"/>
</dbReference>
<dbReference type="AlphaFoldDB" id="A0A1C2I654"/>
<dbReference type="GO" id="GO:0032993">
    <property type="term" value="C:protein-DNA complex"/>
    <property type="evidence" value="ECO:0007669"/>
    <property type="project" value="TreeGrafter"/>
</dbReference>
<protein>
    <recommendedName>
        <fullName evidence="3">DNA-3-methyladenine glycosylase II</fullName>
        <ecNumber evidence="3">3.2.2.21</ecNumber>
    </recommendedName>
</protein>
<feature type="domain" description="HhH-GPD" evidence="6">
    <location>
        <begin position="149"/>
        <end position="313"/>
    </location>
</feature>
<dbReference type="RefSeq" id="WP_065974267.1">
    <property type="nucleotide sequence ID" value="NZ_LWRY01000133.1"/>
</dbReference>
<dbReference type="EMBL" id="LWRY01000133">
    <property type="protein sequence ID" value="OCX71486.1"/>
    <property type="molecule type" value="Genomic_DNA"/>
</dbReference>
<evidence type="ECO:0000256" key="4">
    <source>
        <dbReference type="ARBA" id="ARBA00022763"/>
    </source>
</evidence>
<evidence type="ECO:0000256" key="2">
    <source>
        <dbReference type="ARBA" id="ARBA00010817"/>
    </source>
</evidence>
<accession>A0A1C2I654</accession>
<dbReference type="GO" id="GO:0043916">
    <property type="term" value="F:DNA-7-methylguanine glycosylase activity"/>
    <property type="evidence" value="ECO:0007669"/>
    <property type="project" value="TreeGrafter"/>
</dbReference>
<evidence type="ECO:0000256" key="5">
    <source>
        <dbReference type="ARBA" id="ARBA00023204"/>
    </source>
</evidence>
<dbReference type="Proteomes" id="UP000095008">
    <property type="component" value="Unassembled WGS sequence"/>
</dbReference>
<dbReference type="Gene3D" id="1.10.340.30">
    <property type="entry name" value="Hypothetical protein, domain 2"/>
    <property type="match status" value="1"/>
</dbReference>
<evidence type="ECO:0000313" key="7">
    <source>
        <dbReference type="EMBL" id="OCX71486.1"/>
    </source>
</evidence>
<dbReference type="InterPro" id="IPR051912">
    <property type="entry name" value="Alkylbase_DNA_Glycosylase/TA"/>
</dbReference>
<dbReference type="SUPFAM" id="SSF48150">
    <property type="entry name" value="DNA-glycosylase"/>
    <property type="match status" value="1"/>
</dbReference>
<dbReference type="Gene3D" id="3.30.310.20">
    <property type="entry name" value="DNA-3-methyladenine glycosylase AlkA, N-terminal domain"/>
    <property type="match status" value="1"/>
</dbReference>
<reference evidence="7" key="1">
    <citation type="journal article" date="2016" name="Int. J. Mol. Sci.">
        <title>Comparative genomics of the extreme acidophile Acidithiobacillus thiooxidans reveals intraspecific divergence and niche adaptation.</title>
        <authorList>
            <person name="Zhang X."/>
            <person name="Feng X."/>
            <person name="Tao J."/>
            <person name="Ma L."/>
            <person name="Xiao Y."/>
            <person name="Liang Y."/>
            <person name="Liu X."/>
            <person name="Yin H."/>
        </authorList>
    </citation>
    <scope>NUCLEOTIDE SEQUENCE [LARGE SCALE GENOMIC DNA]</scope>
    <source>
        <strain evidence="7">DXS-W</strain>
    </source>
</reference>
<dbReference type="InterPro" id="IPR037046">
    <property type="entry name" value="AlkA_N_sf"/>
</dbReference>
<dbReference type="InterPro" id="IPR023170">
    <property type="entry name" value="HhH_base_excis_C"/>
</dbReference>
<dbReference type="SMART" id="SM00478">
    <property type="entry name" value="ENDO3c"/>
    <property type="match status" value="1"/>
</dbReference>
<keyword evidence="8" id="KW-1185">Reference proteome</keyword>
<comment type="similarity">
    <text evidence="2">Belongs to the alkylbase DNA glycosidase AlkA family.</text>
</comment>
<evidence type="ECO:0000256" key="3">
    <source>
        <dbReference type="ARBA" id="ARBA00012000"/>
    </source>
</evidence>
<comment type="caution">
    <text evidence="7">The sequence shown here is derived from an EMBL/GenBank/DDBJ whole genome shotgun (WGS) entry which is preliminary data.</text>
</comment>
<dbReference type="InterPro" id="IPR003265">
    <property type="entry name" value="HhH-GPD_domain"/>
</dbReference>
<evidence type="ECO:0000256" key="1">
    <source>
        <dbReference type="ARBA" id="ARBA00000086"/>
    </source>
</evidence>
<dbReference type="InterPro" id="IPR011257">
    <property type="entry name" value="DNA_glycosylase"/>
</dbReference>
<dbReference type="FunFam" id="1.10.340.30:FF:000004">
    <property type="entry name" value="DNA-3-methyladenine glycosylase II"/>
    <property type="match status" value="1"/>
</dbReference>
<evidence type="ECO:0000313" key="8">
    <source>
        <dbReference type="Proteomes" id="UP000095008"/>
    </source>
</evidence>
<dbReference type="GO" id="GO:0008725">
    <property type="term" value="F:DNA-3-methyladenine glycosylase activity"/>
    <property type="evidence" value="ECO:0007669"/>
    <property type="project" value="TreeGrafter"/>
</dbReference>
<dbReference type="GO" id="GO:0006307">
    <property type="term" value="P:DNA alkylation repair"/>
    <property type="evidence" value="ECO:0007669"/>
    <property type="project" value="TreeGrafter"/>
</dbReference>
<keyword evidence="4" id="KW-0227">DNA damage</keyword>
<keyword evidence="5" id="KW-0234">DNA repair</keyword>
<evidence type="ECO:0000259" key="6">
    <source>
        <dbReference type="SMART" id="SM00478"/>
    </source>
</evidence>